<evidence type="ECO:0000256" key="2">
    <source>
        <dbReference type="ARBA" id="ARBA00022845"/>
    </source>
</evidence>
<feature type="repeat" description="Pumilio" evidence="4">
    <location>
        <begin position="550"/>
        <end position="585"/>
    </location>
</feature>
<dbReference type="AlphaFoldDB" id="A0A8B7BNQ2"/>
<evidence type="ECO:0000256" key="1">
    <source>
        <dbReference type="ARBA" id="ARBA00022737"/>
    </source>
</evidence>
<dbReference type="FunFam" id="1.25.10.10:FF:000237">
    <property type="entry name" value="Pumilio homolog 9"/>
    <property type="match status" value="1"/>
</dbReference>
<organism evidence="7 8">
    <name type="scientific">Phoenix dactylifera</name>
    <name type="common">Date palm</name>
    <dbReference type="NCBI Taxonomy" id="42345"/>
    <lineage>
        <taxon>Eukaryota</taxon>
        <taxon>Viridiplantae</taxon>
        <taxon>Streptophyta</taxon>
        <taxon>Embryophyta</taxon>
        <taxon>Tracheophyta</taxon>
        <taxon>Spermatophyta</taxon>
        <taxon>Magnoliopsida</taxon>
        <taxon>Liliopsida</taxon>
        <taxon>Arecaceae</taxon>
        <taxon>Coryphoideae</taxon>
        <taxon>Phoeniceae</taxon>
        <taxon>Phoenix</taxon>
    </lineage>
</organism>
<name>A0A8B7BNQ2_PHODC</name>
<evidence type="ECO:0000256" key="3">
    <source>
        <dbReference type="ARBA" id="ARBA00058490"/>
    </source>
</evidence>
<evidence type="ECO:0000313" key="8">
    <source>
        <dbReference type="RefSeq" id="XP_008782134.2"/>
    </source>
</evidence>
<reference evidence="7" key="1">
    <citation type="journal article" date="2019" name="Nat. Commun.">
        <title>Genome-wide association mapping of date palm fruit traits.</title>
        <authorList>
            <person name="Hazzouri K.M."/>
            <person name="Gros-Balthazard M."/>
            <person name="Flowers J.M."/>
            <person name="Copetti D."/>
            <person name="Lemansour A."/>
            <person name="Lebrun M."/>
            <person name="Masmoudi K."/>
            <person name="Ferrand S."/>
            <person name="Dhar M.I."/>
            <person name="Fresquez Z.A."/>
            <person name="Rosas U."/>
            <person name="Zhang J."/>
            <person name="Talag J."/>
            <person name="Lee S."/>
            <person name="Kudrna D."/>
            <person name="Powell R.F."/>
            <person name="Leitch I.J."/>
            <person name="Krueger R.R."/>
            <person name="Wing R.A."/>
            <person name="Amiri K.M.A."/>
            <person name="Purugganan M.D."/>
        </authorList>
    </citation>
    <scope>NUCLEOTIDE SEQUENCE [LARGE SCALE GENOMIC DNA]</scope>
    <source>
        <strain evidence="7">cv. Khalas</strain>
    </source>
</reference>
<dbReference type="RefSeq" id="XP_008782134.2">
    <property type="nucleotide sequence ID" value="XM_008783912.4"/>
</dbReference>
<feature type="compositionally biased region" description="Low complexity" evidence="5">
    <location>
        <begin position="90"/>
        <end position="110"/>
    </location>
</feature>
<sequence length="721" mass="80022">MRLGIQEDKEMEMLLDEINYATSPHPHHHHHDDARAGNDDARRIPHVHPIHDMNGSAADACPSPSHALVDGRGHGYGYGAGHACVSPPHLVSEGSSSSSSSLSGTLSPAGEDGARRSSAGEDWMMEELGLVGGLRSMSIGDDREAPLGFPPKPKPALALANNAISPYLFRTNYGSDLVPGGAVDDAYGARRRSVLFFDVDERLYGYGPQQHCSVDANRLESWMETHRLDSPASYSNGLCTAPENFLWREEAIRADGAFGANSCYRGSRGLGFPSSFLQSLQSGVALGQDLNAWNSLSPHHLMLSKQVHSLPYSWAPQSQFLARNLRNVEPFGCENSLIIQEKGLHYVGNQCHCPLEERKRLQLDDRMYLRGIRVANVDSVPDVHQPELGHSPSLPLKYDDLMGIEGYVYSIAKDQHGCRYLQHKFDEGSLQVDVIFNGIIDHVVELMVDPFGNYLMQKLLDVCSEEQMTRIILMLTEDAEELVRISLNIHGTRAVQKLIETLKSRQQIALVISALRPGFLDLIKDLNGNHVVQRCLQCLTVEDNKFIFDAATKHCVDIATHQHGCCVLQRCISHSTGEHWMKLVAEISTNGLKLAQDDFGNYVVQYILDLKSPLVIANLVSQFEGNYVQLSMQKFSSHVVEKCLKVFGEDDQATIILELLSVSQFEQLLQHPYANYVIQSALQNTKGSLHATLVEAIHPHAAILRTSPYCKRIFSRALPKK</sequence>
<dbReference type="CDD" id="cd07920">
    <property type="entry name" value="Pumilio"/>
    <property type="match status" value="1"/>
</dbReference>
<reference evidence="8" key="2">
    <citation type="submission" date="2025-08" db="UniProtKB">
        <authorList>
            <consortium name="RefSeq"/>
        </authorList>
    </citation>
    <scope>IDENTIFICATION</scope>
    <source>
        <tissue evidence="8">Young leaves</tissue>
    </source>
</reference>
<feature type="repeat" description="Pumilio" evidence="4">
    <location>
        <begin position="622"/>
        <end position="658"/>
    </location>
</feature>
<feature type="region of interest" description="Disordered" evidence="5">
    <location>
        <begin position="90"/>
        <end position="121"/>
    </location>
</feature>
<dbReference type="OrthoDB" id="668540at2759"/>
<dbReference type="InterPro" id="IPR011989">
    <property type="entry name" value="ARM-like"/>
</dbReference>
<dbReference type="GO" id="GO:0006417">
    <property type="term" value="P:regulation of translation"/>
    <property type="evidence" value="ECO:0007669"/>
    <property type="project" value="UniProtKB-KW"/>
</dbReference>
<dbReference type="SUPFAM" id="SSF48371">
    <property type="entry name" value="ARM repeat"/>
    <property type="match status" value="1"/>
</dbReference>
<dbReference type="InterPro" id="IPR033712">
    <property type="entry name" value="Pumilio_RNA-bd"/>
</dbReference>
<dbReference type="GO" id="GO:0005737">
    <property type="term" value="C:cytoplasm"/>
    <property type="evidence" value="ECO:0007669"/>
    <property type="project" value="TreeGrafter"/>
</dbReference>
<proteinExistence type="predicted"/>
<evidence type="ECO:0000256" key="4">
    <source>
        <dbReference type="PROSITE-ProRule" id="PRU00317"/>
    </source>
</evidence>
<feature type="repeat" description="Pumilio" evidence="4">
    <location>
        <begin position="474"/>
        <end position="513"/>
    </location>
</feature>
<evidence type="ECO:0000259" key="6">
    <source>
        <dbReference type="PROSITE" id="PS50303"/>
    </source>
</evidence>
<feature type="repeat" description="Pumilio" evidence="4">
    <location>
        <begin position="586"/>
        <end position="621"/>
    </location>
</feature>
<dbReference type="InterPro" id="IPR033133">
    <property type="entry name" value="PUM-HD"/>
</dbReference>
<accession>A0A8B7BNQ2</accession>
<protein>
    <submittedName>
        <fullName evidence="8">Pumilio homolog 2-like</fullName>
    </submittedName>
</protein>
<dbReference type="GO" id="GO:0003729">
    <property type="term" value="F:mRNA binding"/>
    <property type="evidence" value="ECO:0007669"/>
    <property type="project" value="TreeGrafter"/>
</dbReference>
<dbReference type="PANTHER" id="PTHR12537">
    <property type="entry name" value="RNA BINDING PROTEIN PUMILIO-RELATED"/>
    <property type="match status" value="1"/>
</dbReference>
<keyword evidence="7" id="KW-1185">Reference proteome</keyword>
<comment type="function">
    <text evidence="3">Sequence-specific RNA-binding protein that regulates translation and mRNA stability by binding the 3'-UTR of target mRNAs.</text>
</comment>
<dbReference type="InterPro" id="IPR016024">
    <property type="entry name" value="ARM-type_fold"/>
</dbReference>
<dbReference type="PROSITE" id="PS50302">
    <property type="entry name" value="PUM"/>
    <property type="match status" value="7"/>
</dbReference>
<keyword evidence="2" id="KW-0810">Translation regulation</keyword>
<feature type="repeat" description="Pumilio" evidence="4">
    <location>
        <begin position="514"/>
        <end position="549"/>
    </location>
</feature>
<evidence type="ECO:0000256" key="5">
    <source>
        <dbReference type="SAM" id="MobiDB-lite"/>
    </source>
</evidence>
<gene>
    <name evidence="8" type="primary">LOC103701752</name>
</gene>
<dbReference type="Pfam" id="PF00806">
    <property type="entry name" value="PUF"/>
    <property type="match status" value="8"/>
</dbReference>
<evidence type="ECO:0000313" key="7">
    <source>
        <dbReference type="Proteomes" id="UP000228380"/>
    </source>
</evidence>
<feature type="repeat" description="Pumilio" evidence="4">
    <location>
        <begin position="438"/>
        <end position="473"/>
    </location>
</feature>
<dbReference type="Gene3D" id="1.25.10.10">
    <property type="entry name" value="Leucine-rich Repeat Variant"/>
    <property type="match status" value="1"/>
</dbReference>
<feature type="domain" description="PUM-HD" evidence="6">
    <location>
        <begin position="379"/>
        <end position="721"/>
    </location>
</feature>
<dbReference type="KEGG" id="pda:103701752"/>
<dbReference type="InterPro" id="IPR001313">
    <property type="entry name" value="Pumilio_RNA-bd_rpt"/>
</dbReference>
<dbReference type="GeneID" id="103701752"/>
<dbReference type="SMART" id="SM00025">
    <property type="entry name" value="Pumilio"/>
    <property type="match status" value="8"/>
</dbReference>
<keyword evidence="1" id="KW-0677">Repeat</keyword>
<dbReference type="PANTHER" id="PTHR12537:SF13">
    <property type="entry name" value="PUMILIO HOMOLOGY DOMAIN FAMILY MEMBER 4"/>
    <property type="match status" value="1"/>
</dbReference>
<feature type="repeat" description="Pumilio" evidence="4">
    <location>
        <begin position="659"/>
        <end position="695"/>
    </location>
</feature>
<dbReference type="Proteomes" id="UP000228380">
    <property type="component" value="Chromosome 9"/>
</dbReference>
<dbReference type="PROSITE" id="PS50303">
    <property type="entry name" value="PUM_HD"/>
    <property type="match status" value="1"/>
</dbReference>